<dbReference type="Pfam" id="PF01812">
    <property type="entry name" value="5-FTHF_cyc-lig"/>
    <property type="match status" value="1"/>
</dbReference>
<dbReference type="Gene3D" id="3.40.50.10420">
    <property type="entry name" value="NagB/RpiA/CoA transferase-like"/>
    <property type="match status" value="1"/>
</dbReference>
<dbReference type="InterPro" id="IPR024185">
    <property type="entry name" value="FTHF_cligase-like_sf"/>
</dbReference>
<evidence type="ECO:0000256" key="6">
    <source>
        <dbReference type="SAM" id="MobiDB-lite"/>
    </source>
</evidence>
<evidence type="ECO:0000313" key="8">
    <source>
        <dbReference type="Proteomes" id="UP001337655"/>
    </source>
</evidence>
<organism evidence="7 8">
    <name type="scientific">Saxophila tyrrhenica</name>
    <dbReference type="NCBI Taxonomy" id="1690608"/>
    <lineage>
        <taxon>Eukaryota</taxon>
        <taxon>Fungi</taxon>
        <taxon>Dikarya</taxon>
        <taxon>Ascomycota</taxon>
        <taxon>Pezizomycotina</taxon>
        <taxon>Dothideomycetes</taxon>
        <taxon>Dothideomycetidae</taxon>
        <taxon>Mycosphaerellales</taxon>
        <taxon>Extremaceae</taxon>
        <taxon>Saxophila</taxon>
    </lineage>
</organism>
<dbReference type="RefSeq" id="XP_064653724.1">
    <property type="nucleotide sequence ID" value="XM_064808002.1"/>
</dbReference>
<reference evidence="7 8" key="1">
    <citation type="submission" date="2023-08" db="EMBL/GenBank/DDBJ databases">
        <title>Black Yeasts Isolated from many extreme environments.</title>
        <authorList>
            <person name="Coleine C."/>
            <person name="Stajich J.E."/>
            <person name="Selbmann L."/>
        </authorList>
    </citation>
    <scope>NUCLEOTIDE SEQUENCE [LARGE SCALE GENOMIC DNA]</scope>
    <source>
        <strain evidence="7 8">CCFEE 5935</strain>
    </source>
</reference>
<name>A0AAV9NU42_9PEZI</name>
<dbReference type="PANTHER" id="PTHR23407">
    <property type="entry name" value="ATPASE INHIBITOR/5-FORMYLTETRAHYDROFOLATE CYCLO-LIGASE"/>
    <property type="match status" value="1"/>
</dbReference>
<dbReference type="GO" id="GO:0030272">
    <property type="term" value="F:5-formyltetrahydrofolate cyclo-ligase activity"/>
    <property type="evidence" value="ECO:0007669"/>
    <property type="project" value="UniProtKB-EC"/>
</dbReference>
<keyword evidence="2" id="KW-0547">Nucleotide-binding</keyword>
<comment type="caution">
    <text evidence="7">The sequence shown here is derived from an EMBL/GenBank/DDBJ whole genome shotgun (WGS) entry which is preliminary data.</text>
</comment>
<comment type="similarity">
    <text evidence="1">Belongs to the 5-formyltetrahydrofolate cyclo-ligase family.</text>
</comment>
<dbReference type="InterPro" id="IPR037171">
    <property type="entry name" value="NagB/RpiA_transferase-like"/>
</dbReference>
<sequence>MASKQSKADLRKQIKTTLKTLSEDQITTQSHRAQQQILSLPQYRSATRLSIYLSMPAAEAQTSQLVRHALGNDKQVFVPYIHRPEGAKRKVIDMLRLHSLDDYEGLERDSWGIPSLPADSVEGRENAMGGKGLGDGDVMEASGDGEGRKGGGEGTLDFVVVPGVGFDEGCNRLGHGGGFYDGWLSRWCSDGTRKPYLEQMLPSGQEIPITDNDWIVDAVAVGDGRLLTLDD</sequence>
<evidence type="ECO:0000256" key="2">
    <source>
        <dbReference type="ARBA" id="ARBA00022741"/>
    </source>
</evidence>
<dbReference type="PANTHER" id="PTHR23407:SF1">
    <property type="entry name" value="5-FORMYLTETRAHYDROFOLATE CYCLO-LIGASE"/>
    <property type="match status" value="1"/>
</dbReference>
<dbReference type="EMBL" id="JAVRRT010000027">
    <property type="protein sequence ID" value="KAK5163199.1"/>
    <property type="molecule type" value="Genomic_DNA"/>
</dbReference>
<evidence type="ECO:0000256" key="3">
    <source>
        <dbReference type="ARBA" id="ARBA00022840"/>
    </source>
</evidence>
<feature type="region of interest" description="Disordered" evidence="6">
    <location>
        <begin position="114"/>
        <end position="137"/>
    </location>
</feature>
<dbReference type="GO" id="GO:0005524">
    <property type="term" value="F:ATP binding"/>
    <property type="evidence" value="ECO:0007669"/>
    <property type="project" value="UniProtKB-KW"/>
</dbReference>
<dbReference type="GO" id="GO:0009396">
    <property type="term" value="P:folic acid-containing compound biosynthetic process"/>
    <property type="evidence" value="ECO:0007669"/>
    <property type="project" value="TreeGrafter"/>
</dbReference>
<evidence type="ECO:0000256" key="5">
    <source>
        <dbReference type="ARBA" id="ARBA00038966"/>
    </source>
</evidence>
<protein>
    <recommendedName>
        <fullName evidence="5">5-formyltetrahydrofolate cyclo-ligase</fullName>
        <ecNumber evidence="5">6.3.3.2</ecNumber>
    </recommendedName>
</protein>
<keyword evidence="8" id="KW-1185">Reference proteome</keyword>
<proteinExistence type="inferred from homology"/>
<accession>A0AAV9NU42</accession>
<dbReference type="GO" id="GO:0005739">
    <property type="term" value="C:mitochondrion"/>
    <property type="evidence" value="ECO:0007669"/>
    <property type="project" value="TreeGrafter"/>
</dbReference>
<dbReference type="Proteomes" id="UP001337655">
    <property type="component" value="Unassembled WGS sequence"/>
</dbReference>
<evidence type="ECO:0000313" key="7">
    <source>
        <dbReference type="EMBL" id="KAK5163199.1"/>
    </source>
</evidence>
<dbReference type="GO" id="GO:0035999">
    <property type="term" value="P:tetrahydrofolate interconversion"/>
    <property type="evidence" value="ECO:0007669"/>
    <property type="project" value="TreeGrafter"/>
</dbReference>
<evidence type="ECO:0000256" key="4">
    <source>
        <dbReference type="ARBA" id="ARBA00036539"/>
    </source>
</evidence>
<dbReference type="SUPFAM" id="SSF100950">
    <property type="entry name" value="NagB/RpiA/CoA transferase-like"/>
    <property type="match status" value="1"/>
</dbReference>
<evidence type="ECO:0000256" key="1">
    <source>
        <dbReference type="ARBA" id="ARBA00010638"/>
    </source>
</evidence>
<dbReference type="GeneID" id="89932110"/>
<keyword evidence="3" id="KW-0067">ATP-binding</keyword>
<dbReference type="EC" id="6.3.3.2" evidence="5"/>
<dbReference type="InterPro" id="IPR002698">
    <property type="entry name" value="FTHF_cligase"/>
</dbReference>
<comment type="catalytic activity">
    <reaction evidence="4">
        <text>(6S)-5-formyl-5,6,7,8-tetrahydrofolate + ATP = (6R)-5,10-methenyltetrahydrofolate + ADP + phosphate</text>
        <dbReference type="Rhea" id="RHEA:10488"/>
        <dbReference type="ChEBI" id="CHEBI:30616"/>
        <dbReference type="ChEBI" id="CHEBI:43474"/>
        <dbReference type="ChEBI" id="CHEBI:57455"/>
        <dbReference type="ChEBI" id="CHEBI:57457"/>
        <dbReference type="ChEBI" id="CHEBI:456216"/>
        <dbReference type="EC" id="6.3.3.2"/>
    </reaction>
</comment>
<dbReference type="AlphaFoldDB" id="A0AAV9NU42"/>
<gene>
    <name evidence="7" type="ORF">LTR77_010785</name>
</gene>